<dbReference type="AlphaFoldDB" id="A0A7S2ME85"/>
<name>A0A7S2ME85_9STRA</name>
<proteinExistence type="predicted"/>
<dbReference type="Gene3D" id="1.10.1280.10">
    <property type="entry name" value="Di-copper center containing domain from catechol oxidase"/>
    <property type="match status" value="1"/>
</dbReference>
<sequence length="632" mass="71124">MKNSQFTKGDLAFDSTDDVPAIIVSNAYERAKGHKVGDGIFWQHFAQRYRDTRIETTSTNDCAADNFGQRWDIIRPDSTYGGTFYGSPVEVMFADHGHHTVKLTETCGDTTTSYEYDVMSKHVRYEIRSLSNEDRNAFFNALHAVYNTNQKDGVAKYGAKFRSIEYLVREHLYGAASKDCDHWHDDAGILTHHMAFTLELEQGLQTIQPNITIPYWDYTIDSYSVSDFVNSPIFYDSWFGAASPDNDEHIITKGRWAYQSVLKNAQDYSHVHNPYGVLRSPWNTNPIGFITRSRYTLGVKDGGWTIPACMDFNEVSNFDWIGDYFSALNGELHGPIHIMIGGHWFYDDHSYNISKGLAATSSGSQLSDGFLLASKFLWRQGYIRCPDFCSADTSTTDCSCSIPSEIQGDKDAYTILESTGIFNSIGTFEQPAFLNAMGTTYQGLLDFLGHVGHPGEMFTSAAPYDPTFWPLHGVAERFMGMARIASYEFDIIDLNETWGYRHSDVMSDTHVVCDWDGLTGTEMPDCVKGVTCSGHKSDDLLPMGDFLGSGETYTNMEFYEFSAPWNDDLPYTYDTFFDWPACSEQGIDFFTSYSSYNSLYTDIVARNPLKSKTVSMDTESSPSKLSGMSGIF</sequence>
<feature type="domain" description="Tyrosinase copper-binding" evidence="3">
    <location>
        <begin position="166"/>
        <end position="346"/>
    </location>
</feature>
<dbReference type="EMBL" id="HBGS01056223">
    <property type="protein sequence ID" value="CAD9478402.1"/>
    <property type="molecule type" value="Transcribed_RNA"/>
</dbReference>
<dbReference type="InterPro" id="IPR050316">
    <property type="entry name" value="Tyrosinase/Hemocyanin"/>
</dbReference>
<dbReference type="InterPro" id="IPR002227">
    <property type="entry name" value="Tyrosinase_Cu-bd"/>
</dbReference>
<protein>
    <recommendedName>
        <fullName evidence="3">Tyrosinase copper-binding domain-containing protein</fullName>
    </recommendedName>
</protein>
<dbReference type="PANTHER" id="PTHR11474:SF126">
    <property type="entry name" value="TYROSINASE-LIKE PROTEIN TYR-1-RELATED"/>
    <property type="match status" value="1"/>
</dbReference>
<keyword evidence="1" id="KW-0479">Metal-binding</keyword>
<evidence type="ECO:0000313" key="4">
    <source>
        <dbReference type="EMBL" id="CAD9478402.1"/>
    </source>
</evidence>
<dbReference type="PANTHER" id="PTHR11474">
    <property type="entry name" value="TYROSINASE FAMILY MEMBER"/>
    <property type="match status" value="1"/>
</dbReference>
<organism evidence="4">
    <name type="scientific">Octactis speculum</name>
    <dbReference type="NCBI Taxonomy" id="3111310"/>
    <lineage>
        <taxon>Eukaryota</taxon>
        <taxon>Sar</taxon>
        <taxon>Stramenopiles</taxon>
        <taxon>Ochrophyta</taxon>
        <taxon>Dictyochophyceae</taxon>
        <taxon>Dictyochales</taxon>
        <taxon>Dictyochaceae</taxon>
        <taxon>Octactis</taxon>
    </lineage>
</organism>
<dbReference type="InterPro" id="IPR008922">
    <property type="entry name" value="Di-copper_centre_dom_sf"/>
</dbReference>
<dbReference type="GO" id="GO:0046872">
    <property type="term" value="F:metal ion binding"/>
    <property type="evidence" value="ECO:0007669"/>
    <property type="project" value="UniProtKB-KW"/>
</dbReference>
<dbReference type="SUPFAM" id="SSF48056">
    <property type="entry name" value="Di-copper centre-containing domain"/>
    <property type="match status" value="1"/>
</dbReference>
<evidence type="ECO:0000256" key="1">
    <source>
        <dbReference type="ARBA" id="ARBA00022723"/>
    </source>
</evidence>
<reference evidence="4" key="1">
    <citation type="submission" date="2021-01" db="EMBL/GenBank/DDBJ databases">
        <authorList>
            <person name="Corre E."/>
            <person name="Pelletier E."/>
            <person name="Niang G."/>
            <person name="Scheremetjew M."/>
            <person name="Finn R."/>
            <person name="Kale V."/>
            <person name="Holt S."/>
            <person name="Cochrane G."/>
            <person name="Meng A."/>
            <person name="Brown T."/>
            <person name="Cohen L."/>
        </authorList>
    </citation>
    <scope>NUCLEOTIDE SEQUENCE</scope>
    <source>
        <strain evidence="4">CCMP1381</strain>
    </source>
</reference>
<gene>
    <name evidence="4" type="ORF">DSPE1174_LOCUS29263</name>
</gene>
<keyword evidence="2" id="KW-0186">Copper</keyword>
<evidence type="ECO:0000259" key="3">
    <source>
        <dbReference type="Pfam" id="PF00264"/>
    </source>
</evidence>
<accession>A0A7S2ME85</accession>
<dbReference type="GO" id="GO:0016491">
    <property type="term" value="F:oxidoreductase activity"/>
    <property type="evidence" value="ECO:0007669"/>
    <property type="project" value="InterPro"/>
</dbReference>
<dbReference type="Pfam" id="PF00264">
    <property type="entry name" value="Tyrosinase"/>
    <property type="match status" value="1"/>
</dbReference>
<evidence type="ECO:0000256" key="2">
    <source>
        <dbReference type="ARBA" id="ARBA00023008"/>
    </source>
</evidence>